<protein>
    <submittedName>
        <fullName evidence="1">Uncharacterized protein</fullName>
    </submittedName>
</protein>
<gene>
    <name evidence="1" type="ORF">CDAR_284031</name>
</gene>
<dbReference type="AlphaFoldDB" id="A0AAV4PMG9"/>
<keyword evidence="2" id="KW-1185">Reference proteome</keyword>
<dbReference type="Proteomes" id="UP001054837">
    <property type="component" value="Unassembled WGS sequence"/>
</dbReference>
<evidence type="ECO:0000313" key="1">
    <source>
        <dbReference type="EMBL" id="GIX97145.1"/>
    </source>
</evidence>
<accession>A0AAV4PMG9</accession>
<evidence type="ECO:0000313" key="2">
    <source>
        <dbReference type="Proteomes" id="UP001054837"/>
    </source>
</evidence>
<name>A0AAV4PMG9_9ARAC</name>
<reference evidence="1 2" key="1">
    <citation type="submission" date="2021-06" db="EMBL/GenBank/DDBJ databases">
        <title>Caerostris darwini draft genome.</title>
        <authorList>
            <person name="Kono N."/>
            <person name="Arakawa K."/>
        </authorList>
    </citation>
    <scope>NUCLEOTIDE SEQUENCE [LARGE SCALE GENOMIC DNA]</scope>
</reference>
<dbReference type="EMBL" id="BPLQ01003005">
    <property type="protein sequence ID" value="GIX97145.1"/>
    <property type="molecule type" value="Genomic_DNA"/>
</dbReference>
<organism evidence="1 2">
    <name type="scientific">Caerostris darwini</name>
    <dbReference type="NCBI Taxonomy" id="1538125"/>
    <lineage>
        <taxon>Eukaryota</taxon>
        <taxon>Metazoa</taxon>
        <taxon>Ecdysozoa</taxon>
        <taxon>Arthropoda</taxon>
        <taxon>Chelicerata</taxon>
        <taxon>Arachnida</taxon>
        <taxon>Araneae</taxon>
        <taxon>Araneomorphae</taxon>
        <taxon>Entelegynae</taxon>
        <taxon>Araneoidea</taxon>
        <taxon>Araneidae</taxon>
        <taxon>Caerostris</taxon>
    </lineage>
</organism>
<sequence length="134" mass="15394">MGFSFPNSNLYSDLQSANSDISTPSKILPRKRRLQKERSKSESITVLTEKGILQKPDWLRFGIGAITSPCRGVFARKAEEKGVLDDCQVLLKWIGRYILIKYLSLSPERSYRPSSLSVHFVWVPLPLFLPWIPW</sequence>
<comment type="caution">
    <text evidence="1">The sequence shown here is derived from an EMBL/GenBank/DDBJ whole genome shotgun (WGS) entry which is preliminary data.</text>
</comment>
<proteinExistence type="predicted"/>